<evidence type="ECO:0000259" key="9">
    <source>
        <dbReference type="PROSITE" id="PS50262"/>
    </source>
</evidence>
<feature type="compositionally biased region" description="Basic and acidic residues" evidence="7">
    <location>
        <begin position="604"/>
        <end position="615"/>
    </location>
</feature>
<feature type="compositionally biased region" description="Polar residues" evidence="7">
    <location>
        <begin position="565"/>
        <end position="575"/>
    </location>
</feature>
<feature type="region of interest" description="Disordered" evidence="7">
    <location>
        <begin position="495"/>
        <end position="716"/>
    </location>
</feature>
<dbReference type="GO" id="GO:0004930">
    <property type="term" value="F:G protein-coupled receptor activity"/>
    <property type="evidence" value="ECO:0007669"/>
    <property type="project" value="InterPro"/>
</dbReference>
<feature type="transmembrane region" description="Helical" evidence="8">
    <location>
        <begin position="304"/>
        <end position="324"/>
    </location>
</feature>
<evidence type="ECO:0000256" key="2">
    <source>
        <dbReference type="ARBA" id="ARBA00022614"/>
    </source>
</evidence>
<feature type="compositionally biased region" description="Low complexity" evidence="7">
    <location>
        <begin position="633"/>
        <end position="644"/>
    </location>
</feature>
<dbReference type="AlphaFoldDB" id="C3YE30"/>
<keyword evidence="6 8" id="KW-0472">Membrane</keyword>
<dbReference type="SUPFAM" id="SSF81321">
    <property type="entry name" value="Family A G protein-coupled receptor-like"/>
    <property type="match status" value="1"/>
</dbReference>
<feature type="transmembrane region" description="Helical" evidence="8">
    <location>
        <begin position="154"/>
        <end position="174"/>
    </location>
</feature>
<keyword evidence="5 8" id="KW-1133">Transmembrane helix</keyword>
<keyword evidence="4" id="KW-0677">Repeat</keyword>
<evidence type="ECO:0000256" key="1">
    <source>
        <dbReference type="ARBA" id="ARBA00004370"/>
    </source>
</evidence>
<feature type="transmembrane region" description="Helical" evidence="8">
    <location>
        <begin position="116"/>
        <end position="134"/>
    </location>
</feature>
<gene>
    <name evidence="10" type="ORF">BRAFLDRAFT_89029</name>
</gene>
<name>C3YE30_BRAFL</name>
<evidence type="ECO:0000256" key="4">
    <source>
        <dbReference type="ARBA" id="ARBA00022737"/>
    </source>
</evidence>
<feature type="compositionally biased region" description="Basic and acidic residues" evidence="7">
    <location>
        <begin position="645"/>
        <end position="659"/>
    </location>
</feature>
<organism>
    <name type="scientific">Branchiostoma floridae</name>
    <name type="common">Florida lancelet</name>
    <name type="synonym">Amphioxus</name>
    <dbReference type="NCBI Taxonomy" id="7739"/>
    <lineage>
        <taxon>Eukaryota</taxon>
        <taxon>Metazoa</taxon>
        <taxon>Chordata</taxon>
        <taxon>Cephalochordata</taxon>
        <taxon>Leptocardii</taxon>
        <taxon>Amphioxiformes</taxon>
        <taxon>Branchiostomatidae</taxon>
        <taxon>Branchiostoma</taxon>
    </lineage>
</organism>
<proteinExistence type="predicted"/>
<evidence type="ECO:0000256" key="8">
    <source>
        <dbReference type="SAM" id="Phobius"/>
    </source>
</evidence>
<dbReference type="InParanoid" id="C3YE30"/>
<dbReference type="PANTHER" id="PTHR24372">
    <property type="entry name" value="GLYCOPROTEIN HORMONE RECEPTOR"/>
    <property type="match status" value="1"/>
</dbReference>
<dbReference type="InterPro" id="IPR000276">
    <property type="entry name" value="GPCR_Rhodpsn"/>
</dbReference>
<evidence type="ECO:0000256" key="5">
    <source>
        <dbReference type="ARBA" id="ARBA00022989"/>
    </source>
</evidence>
<dbReference type="Gene3D" id="1.20.1070.10">
    <property type="entry name" value="Rhodopsin 7-helix transmembrane proteins"/>
    <property type="match status" value="1"/>
</dbReference>
<evidence type="ECO:0000256" key="6">
    <source>
        <dbReference type="ARBA" id="ARBA00023136"/>
    </source>
</evidence>
<keyword evidence="3 8" id="KW-0812">Transmembrane</keyword>
<dbReference type="PANTHER" id="PTHR24372:SF77">
    <property type="entry name" value="G-PROTEIN COUPLED RECEPTORS FAMILY 1 PROFILE DOMAIN-CONTAINING PROTEIN"/>
    <property type="match status" value="1"/>
</dbReference>
<evidence type="ECO:0000256" key="7">
    <source>
        <dbReference type="SAM" id="MobiDB-lite"/>
    </source>
</evidence>
<evidence type="ECO:0000313" key="10">
    <source>
        <dbReference type="EMBL" id="EEN61338.1"/>
    </source>
</evidence>
<sequence length="716" mass="76535">MEFYLMLVDLPWYLRKIDLSNSFFAELAEMRGSNWTDVTFQRFSYMAELVLKNVGLWTLTNEIFLNLKNLLVLHTDSYQLICIAQQEAGLKLRTFTPPKDAIASCDNLIENRELRIVLWVLGWFAFLGNILFIVRRLVKQKGALKKIKILDFTFLNLHIADAIMGVYCIIIASADEHYRGRYIENAEAWKQGGLCQFTGFLFTLAAEIPFVALPVAVFEECIYAFYDLQFRKKYGEKERPALPQWITLKMTAVILGVSWLALAFLALIPMFGIPYFGNKFYAKSTVCLPMYIAGDLPVGFEYSAFLFIIFNFCASVMLIVYYIFMFVVDTQREVEYDDEGEAIEEMAFSHRLFAVSFTNLSCWLPVVLFGMAGWDGSPVSVDLTPWAALIMIPINAAVNPLIYMIFPDKKRDLGGPAADKGKGGKPGAKPGQAKPGQGGAKPGQGAAKAVQGKAGQAWTKAIQAGAKPGQEGAKVGRGEGKAGQAWTKAIEAGAKVKDAGSAAKPKGAQAEGKGKDAGGAKADGSGTGAQGAAKSAAKGQTGGQAGAKNVAKEGGGASQDVAKVTSDNAQGQSADGKNDDVVPSNGGGEKRIVNFGGKSLTAEAEVHRSEDKEDTIIDDSGVSGSKDKDDSVSVDSGVSGSKSSGSHEDDGSPQEEKPASAKVDGAKAGQPQDVDKVTRDAAAVDGKGGAKNGADTGKGPQEEAKAEPAKDVDKVV</sequence>
<dbReference type="PROSITE" id="PS50262">
    <property type="entry name" value="G_PROTEIN_RECEP_F1_2"/>
    <property type="match status" value="1"/>
</dbReference>
<dbReference type="GO" id="GO:0016020">
    <property type="term" value="C:membrane"/>
    <property type="evidence" value="ECO:0007669"/>
    <property type="project" value="UniProtKB-SubCell"/>
</dbReference>
<feature type="compositionally biased region" description="Basic and acidic residues" evidence="7">
    <location>
        <begin position="700"/>
        <end position="716"/>
    </location>
</feature>
<keyword evidence="2" id="KW-0433">Leucine-rich repeat</keyword>
<dbReference type="InterPro" id="IPR017452">
    <property type="entry name" value="GPCR_Rhodpsn_7TM"/>
</dbReference>
<evidence type="ECO:0000256" key="3">
    <source>
        <dbReference type="ARBA" id="ARBA00022692"/>
    </source>
</evidence>
<feature type="transmembrane region" description="Helical" evidence="8">
    <location>
        <begin position="208"/>
        <end position="226"/>
    </location>
</feature>
<feature type="domain" description="G-protein coupled receptors family 1 profile" evidence="9">
    <location>
        <begin position="128"/>
        <end position="403"/>
    </location>
</feature>
<comment type="subcellular location">
    <subcellularLocation>
        <location evidence="1">Membrane</location>
    </subcellularLocation>
</comment>
<feature type="transmembrane region" description="Helical" evidence="8">
    <location>
        <begin position="352"/>
        <end position="374"/>
    </location>
</feature>
<dbReference type="Pfam" id="PF00001">
    <property type="entry name" value="7tm_1"/>
    <property type="match status" value="1"/>
</dbReference>
<feature type="transmembrane region" description="Helical" evidence="8">
    <location>
        <begin position="386"/>
        <end position="406"/>
    </location>
</feature>
<reference evidence="10" key="1">
    <citation type="journal article" date="2008" name="Nature">
        <title>The amphioxus genome and the evolution of the chordate karyotype.</title>
        <authorList>
            <consortium name="US DOE Joint Genome Institute (JGI-PGF)"/>
            <person name="Putnam N.H."/>
            <person name="Butts T."/>
            <person name="Ferrier D.E.K."/>
            <person name="Furlong R.F."/>
            <person name="Hellsten U."/>
            <person name="Kawashima T."/>
            <person name="Robinson-Rechavi M."/>
            <person name="Shoguchi E."/>
            <person name="Terry A."/>
            <person name="Yu J.-K."/>
            <person name="Benito-Gutierrez E.L."/>
            <person name="Dubchak I."/>
            <person name="Garcia-Fernandez J."/>
            <person name="Gibson-Brown J.J."/>
            <person name="Grigoriev I.V."/>
            <person name="Horton A.C."/>
            <person name="de Jong P.J."/>
            <person name="Jurka J."/>
            <person name="Kapitonov V.V."/>
            <person name="Kohara Y."/>
            <person name="Kuroki Y."/>
            <person name="Lindquist E."/>
            <person name="Lucas S."/>
            <person name="Osoegawa K."/>
            <person name="Pennacchio L.A."/>
            <person name="Salamov A.A."/>
            <person name="Satou Y."/>
            <person name="Sauka-Spengler T."/>
            <person name="Schmutz J."/>
            <person name="Shin-I T."/>
            <person name="Toyoda A."/>
            <person name="Bronner-Fraser M."/>
            <person name="Fujiyama A."/>
            <person name="Holland L.Z."/>
            <person name="Holland P.W.H."/>
            <person name="Satoh N."/>
            <person name="Rokhsar D.S."/>
        </authorList>
    </citation>
    <scope>NUCLEOTIDE SEQUENCE [LARGE SCALE GENOMIC DNA]</scope>
    <source>
        <strain evidence="10">S238N-H82</strain>
        <tissue evidence="10">Testes</tissue>
    </source>
</reference>
<accession>C3YE30</accession>
<feature type="compositionally biased region" description="Low complexity" evidence="7">
    <location>
        <begin position="443"/>
        <end position="454"/>
    </location>
</feature>
<feature type="transmembrane region" description="Helical" evidence="8">
    <location>
        <begin position="246"/>
        <end position="271"/>
    </location>
</feature>
<dbReference type="EMBL" id="GG666505">
    <property type="protein sequence ID" value="EEN61338.1"/>
    <property type="molecule type" value="Genomic_DNA"/>
</dbReference>
<feature type="compositionally biased region" description="Low complexity" evidence="7">
    <location>
        <begin position="519"/>
        <end position="539"/>
    </location>
</feature>
<feature type="region of interest" description="Disordered" evidence="7">
    <location>
        <begin position="414"/>
        <end position="454"/>
    </location>
</feature>
<protein>
    <recommendedName>
        <fullName evidence="9">G-protein coupled receptors family 1 profile domain-containing protein</fullName>
    </recommendedName>
</protein>
<dbReference type="eggNOG" id="KOG2087">
    <property type="taxonomic scope" value="Eukaryota"/>
</dbReference>